<dbReference type="SUPFAM" id="SSF53850">
    <property type="entry name" value="Periplasmic binding protein-like II"/>
    <property type="match status" value="1"/>
</dbReference>
<dbReference type="FunFam" id="1.10.10.10:FF:000001">
    <property type="entry name" value="LysR family transcriptional regulator"/>
    <property type="match status" value="1"/>
</dbReference>
<name>K0CEN0_ALCDB</name>
<dbReference type="AlphaFoldDB" id="K0CEN0"/>
<dbReference type="Gene3D" id="3.40.190.290">
    <property type="match status" value="1"/>
</dbReference>
<dbReference type="Pfam" id="PF00126">
    <property type="entry name" value="HTH_1"/>
    <property type="match status" value="1"/>
</dbReference>
<dbReference type="GO" id="GO:0003700">
    <property type="term" value="F:DNA-binding transcription factor activity"/>
    <property type="evidence" value="ECO:0007669"/>
    <property type="project" value="InterPro"/>
</dbReference>
<dbReference type="InterPro" id="IPR005119">
    <property type="entry name" value="LysR_subst-bd"/>
</dbReference>
<dbReference type="EMBL" id="CP003466">
    <property type="protein sequence ID" value="AFT70132.1"/>
    <property type="molecule type" value="Genomic_DNA"/>
</dbReference>
<dbReference type="GO" id="GO:0003677">
    <property type="term" value="F:DNA binding"/>
    <property type="evidence" value="ECO:0007669"/>
    <property type="project" value="UniProtKB-KW"/>
</dbReference>
<protein>
    <submittedName>
        <fullName evidence="6">LysR family transcriptional regulator</fullName>
    </submittedName>
</protein>
<dbReference type="eggNOG" id="COG0583">
    <property type="taxonomic scope" value="Bacteria"/>
</dbReference>
<reference evidence="6 7" key="1">
    <citation type="journal article" date="2012" name="J. Bacteriol.">
        <title>Complete genome sequence of Alcanivorax dieselolei type strain B5.</title>
        <authorList>
            <person name="Lai Q."/>
            <person name="Li W."/>
            <person name="Shao Z."/>
        </authorList>
    </citation>
    <scope>NUCLEOTIDE SEQUENCE [LARGE SCALE GENOMIC DNA]</scope>
    <source>
        <strain evidence="7">DSM 16502 / CGMCC 1.3690 / B-5</strain>
    </source>
</reference>
<dbReference type="PROSITE" id="PS50931">
    <property type="entry name" value="HTH_LYSR"/>
    <property type="match status" value="1"/>
</dbReference>
<keyword evidence="4" id="KW-0804">Transcription</keyword>
<evidence type="ECO:0000256" key="2">
    <source>
        <dbReference type="ARBA" id="ARBA00023015"/>
    </source>
</evidence>
<feature type="domain" description="HTH lysR-type" evidence="5">
    <location>
        <begin position="8"/>
        <end position="65"/>
    </location>
</feature>
<dbReference type="OrthoDB" id="9815676at2"/>
<dbReference type="Proteomes" id="UP000006286">
    <property type="component" value="Chromosome"/>
</dbReference>
<keyword evidence="7" id="KW-1185">Reference proteome</keyword>
<comment type="similarity">
    <text evidence="1">Belongs to the LysR transcriptional regulatory family.</text>
</comment>
<proteinExistence type="inferred from homology"/>
<dbReference type="CDD" id="cd08422">
    <property type="entry name" value="PBP2_CrgA_like"/>
    <property type="match status" value="1"/>
</dbReference>
<gene>
    <name evidence="6" type="ordered locus">B5T_01857</name>
</gene>
<evidence type="ECO:0000313" key="7">
    <source>
        <dbReference type="Proteomes" id="UP000006286"/>
    </source>
</evidence>
<dbReference type="InterPro" id="IPR036388">
    <property type="entry name" value="WH-like_DNA-bd_sf"/>
</dbReference>
<dbReference type="InterPro" id="IPR000847">
    <property type="entry name" value="LysR_HTH_N"/>
</dbReference>
<evidence type="ECO:0000256" key="1">
    <source>
        <dbReference type="ARBA" id="ARBA00009437"/>
    </source>
</evidence>
<organism evidence="6 7">
    <name type="scientific">Alcanivorax dieselolei (strain DSM 16502 / CGMCC 1.3690 / MCCC 1A00001 / B-5)</name>
    <name type="common">Alloalcanivorax dieselolei</name>
    <dbReference type="NCBI Taxonomy" id="930169"/>
    <lineage>
        <taxon>Bacteria</taxon>
        <taxon>Pseudomonadati</taxon>
        <taxon>Pseudomonadota</taxon>
        <taxon>Gammaproteobacteria</taxon>
        <taxon>Oceanospirillales</taxon>
        <taxon>Alcanivoracaceae</taxon>
        <taxon>Alloalcanivorax</taxon>
    </lineage>
</organism>
<evidence type="ECO:0000259" key="5">
    <source>
        <dbReference type="PROSITE" id="PS50931"/>
    </source>
</evidence>
<dbReference type="InterPro" id="IPR058163">
    <property type="entry name" value="LysR-type_TF_proteobact-type"/>
</dbReference>
<dbReference type="SUPFAM" id="SSF46785">
    <property type="entry name" value="Winged helix' DNA-binding domain"/>
    <property type="match status" value="1"/>
</dbReference>
<dbReference type="PRINTS" id="PR00039">
    <property type="entry name" value="HTHLYSR"/>
</dbReference>
<evidence type="ECO:0000313" key="6">
    <source>
        <dbReference type="EMBL" id="AFT70132.1"/>
    </source>
</evidence>
<dbReference type="PANTHER" id="PTHR30537:SF5">
    <property type="entry name" value="HTH-TYPE TRANSCRIPTIONAL ACTIVATOR TTDR-RELATED"/>
    <property type="match status" value="1"/>
</dbReference>
<dbReference type="HOGENOM" id="CLU_039613_16_1_6"/>
<dbReference type="KEGG" id="adi:B5T_01857"/>
<sequence length="306" mass="33995">MARYFGNVELGGIELFCLAAEQGSFTGAAQAAGISPAAVSRAMARLEARLGVRLFVRTTRSLRLTDSGQTYLLHCREALGRLQDVELELTGAQQHPAGTIRLSVPTTYGHARILPLLPAFQRRYPRVRFDIHVGNRNVDLVAERYDLVVRARPPADSGLVARPLEQADLVVVASPDYLTERGEPRSLSDLAAHQCIQFLLPSTGRHVAWLFMENGEETAMFTDGDYQCREDVNAGIQLARAGAGLYQTYRFLVEEPLARGELHQVLVPHGGCARPFSLLYARDRLLSRPVRLFIDYLLDTVPQKSR</sequence>
<dbReference type="InterPro" id="IPR036390">
    <property type="entry name" value="WH_DNA-bd_sf"/>
</dbReference>
<dbReference type="PATRIC" id="fig|930169.3.peg.1838"/>
<dbReference type="PANTHER" id="PTHR30537">
    <property type="entry name" value="HTH-TYPE TRANSCRIPTIONAL REGULATOR"/>
    <property type="match status" value="1"/>
</dbReference>
<keyword evidence="3" id="KW-0238">DNA-binding</keyword>
<accession>K0CEN0</accession>
<dbReference type="Pfam" id="PF03466">
    <property type="entry name" value="LysR_substrate"/>
    <property type="match status" value="1"/>
</dbReference>
<evidence type="ECO:0000256" key="3">
    <source>
        <dbReference type="ARBA" id="ARBA00023125"/>
    </source>
</evidence>
<dbReference type="STRING" id="930169.B5T_01857"/>
<keyword evidence="2" id="KW-0805">Transcription regulation</keyword>
<dbReference type="RefSeq" id="WP_014994204.1">
    <property type="nucleotide sequence ID" value="NC_018691.1"/>
</dbReference>
<evidence type="ECO:0000256" key="4">
    <source>
        <dbReference type="ARBA" id="ARBA00023163"/>
    </source>
</evidence>
<dbReference type="Gene3D" id="1.10.10.10">
    <property type="entry name" value="Winged helix-like DNA-binding domain superfamily/Winged helix DNA-binding domain"/>
    <property type="match status" value="1"/>
</dbReference>